<organism evidence="2 3">
    <name type="scientific">Acaromyces ingoldii</name>
    <dbReference type="NCBI Taxonomy" id="215250"/>
    <lineage>
        <taxon>Eukaryota</taxon>
        <taxon>Fungi</taxon>
        <taxon>Dikarya</taxon>
        <taxon>Basidiomycota</taxon>
        <taxon>Ustilaginomycotina</taxon>
        <taxon>Exobasidiomycetes</taxon>
        <taxon>Exobasidiales</taxon>
        <taxon>Cryptobasidiaceae</taxon>
        <taxon>Acaromyces</taxon>
    </lineage>
</organism>
<dbReference type="PANTHER" id="PTHR37981:SF1">
    <property type="entry name" value="SGNH HYDROLASE-TYPE ESTERASE DOMAIN-CONTAINING PROTEIN"/>
    <property type="match status" value="1"/>
</dbReference>
<sequence length="277" mass="29777">MSVLQIGNLGSSYAAGPTIPPSVGPVAAGRSGNNFAHLVAKHFNGNLTDLSVSGATLDNVLTQKQTVGNTTFNPQLQDLPPNQDVVFILGGGNDLNYIGGLLEESAAATSSAGDKRAYADSVWGQAVVPDQDSLFPSSSSLRGRAASATTEQVAKKLGEVADQVRTKSPEAQIFLVEYLPLLSDDTKPQTSYMPLSQSRIDHYKALYDGVNAAYVEASRTRQPWLTLVDLANITGHALGSKEPWLWGYDTDHAKYHPMLIGHEKVADKLIKHIKHKK</sequence>
<dbReference type="Pfam" id="PF13472">
    <property type="entry name" value="Lipase_GDSL_2"/>
    <property type="match status" value="1"/>
</dbReference>
<dbReference type="RefSeq" id="XP_025380333.1">
    <property type="nucleotide sequence ID" value="XM_025520395.1"/>
</dbReference>
<dbReference type="EMBL" id="KZ819634">
    <property type="protein sequence ID" value="PWN93135.1"/>
    <property type="molecule type" value="Genomic_DNA"/>
</dbReference>
<protein>
    <submittedName>
        <fullName evidence="2">SGNH hydrolase</fullName>
    </submittedName>
</protein>
<dbReference type="GeneID" id="37042311"/>
<dbReference type="PANTHER" id="PTHR37981">
    <property type="entry name" value="LIPASE 2"/>
    <property type="match status" value="1"/>
</dbReference>
<dbReference type="SUPFAM" id="SSF52266">
    <property type="entry name" value="SGNH hydrolase"/>
    <property type="match status" value="1"/>
</dbReference>
<dbReference type="AlphaFoldDB" id="A0A316YZ87"/>
<evidence type="ECO:0000313" key="2">
    <source>
        <dbReference type="EMBL" id="PWN93135.1"/>
    </source>
</evidence>
<gene>
    <name evidence="2" type="ORF">FA10DRAFT_263834</name>
</gene>
<dbReference type="InterPro" id="IPR037460">
    <property type="entry name" value="SEST-like"/>
</dbReference>
<evidence type="ECO:0000259" key="1">
    <source>
        <dbReference type="Pfam" id="PF13472"/>
    </source>
</evidence>
<evidence type="ECO:0000313" key="3">
    <source>
        <dbReference type="Proteomes" id="UP000245768"/>
    </source>
</evidence>
<dbReference type="GO" id="GO:0006629">
    <property type="term" value="P:lipid metabolic process"/>
    <property type="evidence" value="ECO:0007669"/>
    <property type="project" value="TreeGrafter"/>
</dbReference>
<dbReference type="Gene3D" id="3.40.50.1110">
    <property type="entry name" value="SGNH hydrolase"/>
    <property type="match status" value="1"/>
</dbReference>
<keyword evidence="3" id="KW-1185">Reference proteome</keyword>
<name>A0A316YZ87_9BASI</name>
<reference evidence="2 3" key="1">
    <citation type="journal article" date="2018" name="Mol. Biol. Evol.">
        <title>Broad Genomic Sampling Reveals a Smut Pathogenic Ancestry of the Fungal Clade Ustilaginomycotina.</title>
        <authorList>
            <person name="Kijpornyongpan T."/>
            <person name="Mondo S.J."/>
            <person name="Barry K."/>
            <person name="Sandor L."/>
            <person name="Lee J."/>
            <person name="Lipzen A."/>
            <person name="Pangilinan J."/>
            <person name="LaButti K."/>
            <person name="Hainaut M."/>
            <person name="Henrissat B."/>
            <person name="Grigoriev I.V."/>
            <person name="Spatafora J.W."/>
            <person name="Aime M.C."/>
        </authorList>
    </citation>
    <scope>NUCLEOTIDE SEQUENCE [LARGE SCALE GENOMIC DNA]</scope>
    <source>
        <strain evidence="2 3">MCA 4198</strain>
    </source>
</reference>
<accession>A0A316YZ87</accession>
<dbReference type="InterPro" id="IPR013830">
    <property type="entry name" value="SGNH_hydro"/>
</dbReference>
<dbReference type="InterPro" id="IPR036514">
    <property type="entry name" value="SGNH_hydro_sf"/>
</dbReference>
<feature type="domain" description="SGNH hydrolase-type esterase" evidence="1">
    <location>
        <begin position="9"/>
        <end position="263"/>
    </location>
</feature>
<proteinExistence type="predicted"/>
<dbReference type="OrthoDB" id="21678at2759"/>
<dbReference type="Proteomes" id="UP000245768">
    <property type="component" value="Unassembled WGS sequence"/>
</dbReference>
<dbReference type="InParanoid" id="A0A316YZ87"/>
<dbReference type="GO" id="GO:0016788">
    <property type="term" value="F:hydrolase activity, acting on ester bonds"/>
    <property type="evidence" value="ECO:0007669"/>
    <property type="project" value="InterPro"/>
</dbReference>
<keyword evidence="2" id="KW-0378">Hydrolase</keyword>